<evidence type="ECO:0000313" key="2">
    <source>
        <dbReference type="EMBL" id="NDK56759.1"/>
    </source>
</evidence>
<dbReference type="RefSeq" id="WP_162346808.1">
    <property type="nucleotide sequence ID" value="NZ_JAAEAA010000015.1"/>
</dbReference>
<feature type="chain" id="PRO_5025332557" description="GLPGLI family protein" evidence="1">
    <location>
        <begin position="24"/>
        <end position="247"/>
    </location>
</feature>
<protein>
    <recommendedName>
        <fullName evidence="4">GLPGLI family protein</fullName>
    </recommendedName>
</protein>
<keyword evidence="1" id="KW-0732">Signal</keyword>
<organism evidence="2 3">
    <name type="scientific">Pontibacter fetidus</name>
    <dbReference type="NCBI Taxonomy" id="2700082"/>
    <lineage>
        <taxon>Bacteria</taxon>
        <taxon>Pseudomonadati</taxon>
        <taxon>Bacteroidota</taxon>
        <taxon>Cytophagia</taxon>
        <taxon>Cytophagales</taxon>
        <taxon>Hymenobacteraceae</taxon>
        <taxon>Pontibacter</taxon>
    </lineage>
</organism>
<accession>A0A6B2H0H2</accession>
<evidence type="ECO:0008006" key="4">
    <source>
        <dbReference type="Google" id="ProtNLM"/>
    </source>
</evidence>
<comment type="caution">
    <text evidence="2">The sequence shown here is derived from an EMBL/GenBank/DDBJ whole genome shotgun (WGS) entry which is preliminary data.</text>
</comment>
<dbReference type="EMBL" id="JAAEAA010000015">
    <property type="protein sequence ID" value="NDK56759.1"/>
    <property type="molecule type" value="Genomic_DNA"/>
</dbReference>
<name>A0A6B2H0H2_9BACT</name>
<evidence type="ECO:0000256" key="1">
    <source>
        <dbReference type="SAM" id="SignalP"/>
    </source>
</evidence>
<feature type="signal peptide" evidence="1">
    <location>
        <begin position="1"/>
        <end position="23"/>
    </location>
</feature>
<gene>
    <name evidence="2" type="ORF">GWO68_12590</name>
</gene>
<proteinExistence type="predicted"/>
<reference evidence="2 3" key="1">
    <citation type="submission" date="2020-01" db="EMBL/GenBank/DDBJ databases">
        <authorList>
            <person name="Kim M.K."/>
        </authorList>
    </citation>
    <scope>NUCLEOTIDE SEQUENCE [LARGE SCALE GENOMIC DNA]</scope>
    <source>
        <strain evidence="2 3">BT213</strain>
    </source>
</reference>
<evidence type="ECO:0000313" key="3">
    <source>
        <dbReference type="Proteomes" id="UP000478546"/>
    </source>
</evidence>
<sequence>MRKDLLSYPAFFLLFLLPSIAFSQRTQQDTTFLEHSINDAVQRYRIAVGLQAHLYTGPEYYSPAKHYMTGHQFFNEKLLRKSAVFYDGTWFTDVPLLYDVVLDEVVTIHQGTGYFQKLIKEKTGAFVTDGHTFINLTADSVAGTDMPPGYYDLCYKGSVKVLARRKKEQQERATINGMEGEYLTVDKFYIWKDGIYYPVTRKSTMLKVLQDQKKELNRFARTNNLKFRKNREASIVKLAQLYDTLKK</sequence>
<dbReference type="AlphaFoldDB" id="A0A6B2H0H2"/>
<dbReference type="Proteomes" id="UP000478546">
    <property type="component" value="Unassembled WGS sequence"/>
</dbReference>
<keyword evidence="3" id="KW-1185">Reference proteome</keyword>